<accession>A0A2Z6NRL7</accession>
<evidence type="ECO:0000256" key="1">
    <source>
        <dbReference type="SAM" id="MobiDB-lite"/>
    </source>
</evidence>
<proteinExistence type="predicted"/>
<dbReference type="AlphaFoldDB" id="A0A2Z6NRL7"/>
<dbReference type="Proteomes" id="UP000242715">
    <property type="component" value="Unassembled WGS sequence"/>
</dbReference>
<organism evidence="2 3">
    <name type="scientific">Trifolium subterraneum</name>
    <name type="common">Subterranean clover</name>
    <dbReference type="NCBI Taxonomy" id="3900"/>
    <lineage>
        <taxon>Eukaryota</taxon>
        <taxon>Viridiplantae</taxon>
        <taxon>Streptophyta</taxon>
        <taxon>Embryophyta</taxon>
        <taxon>Tracheophyta</taxon>
        <taxon>Spermatophyta</taxon>
        <taxon>Magnoliopsida</taxon>
        <taxon>eudicotyledons</taxon>
        <taxon>Gunneridae</taxon>
        <taxon>Pentapetalae</taxon>
        <taxon>rosids</taxon>
        <taxon>fabids</taxon>
        <taxon>Fabales</taxon>
        <taxon>Fabaceae</taxon>
        <taxon>Papilionoideae</taxon>
        <taxon>50 kb inversion clade</taxon>
        <taxon>NPAAA clade</taxon>
        <taxon>Hologalegina</taxon>
        <taxon>IRL clade</taxon>
        <taxon>Trifolieae</taxon>
        <taxon>Trifolium</taxon>
    </lineage>
</organism>
<dbReference type="EMBL" id="DF973743">
    <property type="protein sequence ID" value="GAU39082.1"/>
    <property type="molecule type" value="Genomic_DNA"/>
</dbReference>
<sequence length="80" mass="9075">MVTGEKAREDTQVDAIEGGGDVDEEEEVEENIGMNVEENIVGDYECPKFIFSSKAENGLIIHMEERGYSQNDEEKNWSYP</sequence>
<feature type="compositionally biased region" description="Basic and acidic residues" evidence="1">
    <location>
        <begin position="1"/>
        <end position="11"/>
    </location>
</feature>
<keyword evidence="3" id="KW-1185">Reference proteome</keyword>
<evidence type="ECO:0000313" key="2">
    <source>
        <dbReference type="EMBL" id="GAU39082.1"/>
    </source>
</evidence>
<name>A0A2Z6NRL7_TRISU</name>
<reference evidence="3" key="1">
    <citation type="journal article" date="2017" name="Front. Plant Sci.">
        <title>Climate Clever Clovers: New Paradigm to Reduce the Environmental Footprint of Ruminants by Breeding Low Methanogenic Forages Utilizing Haplotype Variation.</title>
        <authorList>
            <person name="Kaur P."/>
            <person name="Appels R."/>
            <person name="Bayer P.E."/>
            <person name="Keeble-Gagnere G."/>
            <person name="Wang J."/>
            <person name="Hirakawa H."/>
            <person name="Shirasawa K."/>
            <person name="Vercoe P."/>
            <person name="Stefanova K."/>
            <person name="Durmic Z."/>
            <person name="Nichols P."/>
            <person name="Revell C."/>
            <person name="Isobe S.N."/>
            <person name="Edwards D."/>
            <person name="Erskine W."/>
        </authorList>
    </citation>
    <scope>NUCLEOTIDE SEQUENCE [LARGE SCALE GENOMIC DNA]</scope>
    <source>
        <strain evidence="3">cv. Daliak</strain>
    </source>
</reference>
<feature type="compositionally biased region" description="Acidic residues" evidence="1">
    <location>
        <begin position="20"/>
        <end position="29"/>
    </location>
</feature>
<evidence type="ECO:0000313" key="3">
    <source>
        <dbReference type="Proteomes" id="UP000242715"/>
    </source>
</evidence>
<gene>
    <name evidence="2" type="ORF">TSUD_321530</name>
</gene>
<feature type="region of interest" description="Disordered" evidence="1">
    <location>
        <begin position="1"/>
        <end position="29"/>
    </location>
</feature>
<protein>
    <submittedName>
        <fullName evidence="2">Uncharacterized protein</fullName>
    </submittedName>
</protein>